<accession>A0ABT1TNP0</accession>
<evidence type="ECO:0008006" key="3">
    <source>
        <dbReference type="Google" id="ProtNLM"/>
    </source>
</evidence>
<proteinExistence type="predicted"/>
<dbReference type="Proteomes" id="UP001524570">
    <property type="component" value="Unassembled WGS sequence"/>
</dbReference>
<organism evidence="1 2">
    <name type="scientific">Methylomonas rosea</name>
    <dbReference type="NCBI Taxonomy" id="2952227"/>
    <lineage>
        <taxon>Bacteria</taxon>
        <taxon>Pseudomonadati</taxon>
        <taxon>Pseudomonadota</taxon>
        <taxon>Gammaproteobacteria</taxon>
        <taxon>Methylococcales</taxon>
        <taxon>Methylococcaceae</taxon>
        <taxon>Methylomonas</taxon>
    </lineage>
</organism>
<dbReference type="EMBL" id="JANIBL010000003">
    <property type="protein sequence ID" value="MCQ8116102.1"/>
    <property type="molecule type" value="Genomic_DNA"/>
</dbReference>
<name>A0ABT1TNP0_9GAMM</name>
<keyword evidence="2" id="KW-1185">Reference proteome</keyword>
<evidence type="ECO:0000313" key="2">
    <source>
        <dbReference type="Proteomes" id="UP001524570"/>
    </source>
</evidence>
<sequence length="487" mass="51987">MTMAFDYIPAALRYPGVYIEIDSSQASLGADIPAALLVGQKLSAGTAPAGEVVRITSVFDAQQKFGAGSMLAQMAARYRAVDEFFDVYVLPYADNGAGVAATGTITVTAVATVDGTLSLYVAGKLISVGITSAMTTAQIATAIAAAFTDLDIPVTAAAVASVVTLTCRHKGTCGNNIDIRLNLYGEIKPTGLGLTLAAMTGGTGDPAPGNLPVLIGSNRRYRYVALGINDAATLAAWHTESQRRYQPPVQAGFRAFTTHRGDAAAAMAFGETKNYEHICDLSLEINPTTTWEGAAMLAAAAGPQIYNNPVESLEGVLLTGMIGVTYHDDFPTANSLLFKGMSVMEVGTDGSCYIKSLITMHQYKPDGSEDDAYLDINAPEVMDRIRETQIAAAKKAFTGTAAAETNEGYKPGLRITTKDSVTSLLLSHYQNVLVREYGWCQKYAYYKANLFVEQDPDNPSRFNFRDTPVPLSPFKILAGRAQFVKRV</sequence>
<gene>
    <name evidence="1" type="ORF">NP589_01615</name>
</gene>
<dbReference type="RefSeq" id="WP_256605379.1">
    <property type="nucleotide sequence ID" value="NZ_JANIBL010000003.1"/>
</dbReference>
<evidence type="ECO:0000313" key="1">
    <source>
        <dbReference type="EMBL" id="MCQ8116102.1"/>
    </source>
</evidence>
<reference evidence="1 2" key="1">
    <citation type="submission" date="2022-07" db="EMBL/GenBank/DDBJ databases">
        <title>Methylomonas rivi sp. nov., Methylomonas rosea sp. nov., Methylomonas aureus sp. nov. and Methylomonas subterranea sp. nov., four novel methanotrophs isolated from a freshwater creek and the deep terrestrial subsurface.</title>
        <authorList>
            <person name="Abin C."/>
            <person name="Sankaranarayanan K."/>
            <person name="Garner C."/>
            <person name="Sindelar R."/>
            <person name="Kotary K."/>
            <person name="Garner R."/>
            <person name="Barclay S."/>
            <person name="Lawson P."/>
            <person name="Krumholz L."/>
        </authorList>
    </citation>
    <scope>NUCLEOTIDE SEQUENCE [LARGE SCALE GENOMIC DNA]</scope>
    <source>
        <strain evidence="1 2">WSC-7</strain>
    </source>
</reference>
<comment type="caution">
    <text evidence="1">The sequence shown here is derived from an EMBL/GenBank/DDBJ whole genome shotgun (WGS) entry which is preliminary data.</text>
</comment>
<protein>
    <recommendedName>
        <fullName evidence="3">Phage tail protein</fullName>
    </recommendedName>
</protein>